<gene>
    <name evidence="3" type="ORF">BKH31_06490</name>
    <name evidence="2" type="ORF">BKH32_03805</name>
</gene>
<dbReference type="CDD" id="cd00165">
    <property type="entry name" value="S4"/>
    <property type="match status" value="1"/>
</dbReference>
<evidence type="ECO:0000313" key="4">
    <source>
        <dbReference type="Proteomes" id="UP000185736"/>
    </source>
</evidence>
<dbReference type="InterPro" id="IPR036986">
    <property type="entry name" value="S4_RNA-bd_sf"/>
</dbReference>
<comment type="caution">
    <text evidence="3">The sequence shown here is derived from an EMBL/GenBank/DDBJ whole genome shotgun (WGS) entry which is preliminary data.</text>
</comment>
<organism evidence="3 5">
    <name type="scientific">Actinomyces oris</name>
    <dbReference type="NCBI Taxonomy" id="544580"/>
    <lineage>
        <taxon>Bacteria</taxon>
        <taxon>Bacillati</taxon>
        <taxon>Actinomycetota</taxon>
        <taxon>Actinomycetes</taxon>
        <taxon>Actinomycetales</taxon>
        <taxon>Actinomycetaceae</taxon>
        <taxon>Actinomyces</taxon>
    </lineage>
</organism>
<keyword evidence="1" id="KW-0694">RNA-binding</keyword>
<name>A0A1Q8VFE5_9ACTO</name>
<evidence type="ECO:0000313" key="3">
    <source>
        <dbReference type="EMBL" id="OLO46819.1"/>
    </source>
</evidence>
<sequence length="88" mass="8970">MTHATSQQGSQYPVVSVSGSIRLGQFLKLAGLVEDGAQARIAIQSGDVSVDGAVETRRGHHLTGGEVVVVDHPAGQVGAVVEQLGPGQ</sequence>
<dbReference type="SUPFAM" id="SSF55174">
    <property type="entry name" value="Alpha-L RNA-binding motif"/>
    <property type="match status" value="1"/>
</dbReference>
<evidence type="ECO:0000313" key="2">
    <source>
        <dbReference type="EMBL" id="OLL15312.1"/>
    </source>
</evidence>
<dbReference type="Proteomes" id="UP000185736">
    <property type="component" value="Unassembled WGS sequence"/>
</dbReference>
<protein>
    <submittedName>
        <fullName evidence="3">Uncharacterized protein</fullName>
    </submittedName>
</protein>
<dbReference type="Gene3D" id="3.10.290.10">
    <property type="entry name" value="RNA-binding S4 domain"/>
    <property type="match status" value="1"/>
</dbReference>
<dbReference type="GO" id="GO:0003723">
    <property type="term" value="F:RNA binding"/>
    <property type="evidence" value="ECO:0007669"/>
    <property type="project" value="UniProtKB-KW"/>
</dbReference>
<dbReference type="AlphaFoldDB" id="A0A1Q8VFE5"/>
<dbReference type="PROSITE" id="PS50889">
    <property type="entry name" value="S4"/>
    <property type="match status" value="1"/>
</dbReference>
<accession>A0A1Q8VFE5</accession>
<dbReference type="OrthoDB" id="9811532at2"/>
<evidence type="ECO:0000256" key="1">
    <source>
        <dbReference type="PROSITE-ProRule" id="PRU00182"/>
    </source>
</evidence>
<dbReference type="EMBL" id="MSKK01000024">
    <property type="protein sequence ID" value="OLO46819.1"/>
    <property type="molecule type" value="Genomic_DNA"/>
</dbReference>
<evidence type="ECO:0000313" key="5">
    <source>
        <dbReference type="Proteomes" id="UP000186471"/>
    </source>
</evidence>
<dbReference type="Pfam" id="PF13275">
    <property type="entry name" value="S4_2"/>
    <property type="match status" value="1"/>
</dbReference>
<dbReference type="Proteomes" id="UP000186471">
    <property type="component" value="Unassembled WGS sequence"/>
</dbReference>
<reference evidence="4 5" key="1">
    <citation type="submission" date="2016-12" db="EMBL/GenBank/DDBJ databases">
        <title>Genomic comparison of strains in the 'Actinomyces naeslundii' group.</title>
        <authorList>
            <person name="Mughal S.R."/>
            <person name="Do T."/>
            <person name="Gilbert S.C."/>
            <person name="Witherden E.A."/>
            <person name="Didelot X."/>
            <person name="Beighton D."/>
        </authorList>
    </citation>
    <scope>NUCLEOTIDE SEQUENCE [LARGE SCALE GENOMIC DNA]</scope>
    <source>
        <strain evidence="3 5">R21091</strain>
        <strain evidence="2 4">S64C</strain>
    </source>
</reference>
<dbReference type="EMBL" id="MSGO01000013">
    <property type="protein sequence ID" value="OLL15312.1"/>
    <property type="molecule type" value="Genomic_DNA"/>
</dbReference>
<dbReference type="RefSeq" id="WP_075248698.1">
    <property type="nucleotide sequence ID" value="NZ_MSGO01000013.1"/>
</dbReference>
<proteinExistence type="predicted"/>